<name>A0AA37HAH8_9HYPH</name>
<reference evidence="1" key="2">
    <citation type="submission" date="2021-08" db="EMBL/GenBank/DDBJ databases">
        <authorList>
            <person name="Tani A."/>
            <person name="Ola A."/>
            <person name="Ogura Y."/>
            <person name="Katsura K."/>
            <person name="Hayashi T."/>
        </authorList>
    </citation>
    <scope>NUCLEOTIDE SEQUENCE</scope>
    <source>
        <strain evidence="1">JCM 32048</strain>
    </source>
</reference>
<dbReference type="Pfam" id="PF20242">
    <property type="entry name" value="Emfourin"/>
    <property type="match status" value="1"/>
</dbReference>
<keyword evidence="2" id="KW-1185">Reference proteome</keyword>
<protein>
    <submittedName>
        <fullName evidence="1">Uncharacterized protein</fullName>
    </submittedName>
</protein>
<dbReference type="EMBL" id="BPQJ01000008">
    <property type="protein sequence ID" value="GJD62083.1"/>
    <property type="molecule type" value="Genomic_DNA"/>
</dbReference>
<dbReference type="RefSeq" id="WP_133123049.1">
    <property type="nucleotide sequence ID" value="NZ_BPQJ01000008.1"/>
</dbReference>
<evidence type="ECO:0000313" key="2">
    <source>
        <dbReference type="Proteomes" id="UP001055286"/>
    </source>
</evidence>
<proteinExistence type="predicted"/>
<comment type="caution">
    <text evidence="1">The sequence shown here is derived from an EMBL/GenBank/DDBJ whole genome shotgun (WGS) entry which is preliminary data.</text>
</comment>
<dbReference type="Proteomes" id="UP001055286">
    <property type="component" value="Unassembled WGS sequence"/>
</dbReference>
<gene>
    <name evidence="1" type="ORF">MPEAHAMD_2232</name>
</gene>
<dbReference type="AlphaFoldDB" id="A0AA37HAH8"/>
<accession>A0AA37HAH8</accession>
<reference evidence="1" key="1">
    <citation type="journal article" date="2016" name="Front. Microbiol.">
        <title>Genome Sequence of the Piezophilic, Mesophilic Sulfate-Reducing Bacterium Desulfovibrio indicus J2T.</title>
        <authorList>
            <person name="Cao J."/>
            <person name="Maignien L."/>
            <person name="Shao Z."/>
            <person name="Alain K."/>
            <person name="Jebbar M."/>
        </authorList>
    </citation>
    <scope>NUCLEOTIDE SEQUENCE</scope>
    <source>
        <strain evidence="1">JCM 32048</strain>
    </source>
</reference>
<evidence type="ECO:0000313" key="1">
    <source>
        <dbReference type="EMBL" id="GJD62083.1"/>
    </source>
</evidence>
<organism evidence="1 2">
    <name type="scientific">Methylobacterium frigidaeris</name>
    <dbReference type="NCBI Taxonomy" id="2038277"/>
    <lineage>
        <taxon>Bacteria</taxon>
        <taxon>Pseudomonadati</taxon>
        <taxon>Pseudomonadota</taxon>
        <taxon>Alphaproteobacteria</taxon>
        <taxon>Hyphomicrobiales</taxon>
        <taxon>Methylobacteriaceae</taxon>
        <taxon>Methylobacterium</taxon>
    </lineage>
</organism>
<sequence length="109" mass="11581">MRITLERLSTGAAFFPGLAKPVVVDSKALSPAAAMELEKLVEAAKIFDGPDADPSAAGRPSARGAADYEQKIVTVERGDDVRTVHLSDLASKSADIQALLNFVEKNSKR</sequence>
<dbReference type="InterPro" id="IPR049457">
    <property type="entry name" value="Emfourin"/>
</dbReference>